<comment type="caution">
    <text evidence="2">The sequence shown here is derived from an EMBL/GenBank/DDBJ whole genome shotgun (WGS) entry which is preliminary data.</text>
</comment>
<dbReference type="PANTHER" id="PTHR35186">
    <property type="entry name" value="ANK_REP_REGION DOMAIN-CONTAINING PROTEIN"/>
    <property type="match status" value="1"/>
</dbReference>
<evidence type="ECO:0000313" key="2">
    <source>
        <dbReference type="EMBL" id="PPJ50517.1"/>
    </source>
</evidence>
<keyword evidence="3" id="KW-1185">Reference proteome</keyword>
<organism evidence="2 3">
    <name type="scientific">Cercospora berteroae</name>
    <dbReference type="NCBI Taxonomy" id="357750"/>
    <lineage>
        <taxon>Eukaryota</taxon>
        <taxon>Fungi</taxon>
        <taxon>Dikarya</taxon>
        <taxon>Ascomycota</taxon>
        <taxon>Pezizomycotina</taxon>
        <taxon>Dothideomycetes</taxon>
        <taxon>Dothideomycetidae</taxon>
        <taxon>Mycosphaerellales</taxon>
        <taxon>Mycosphaerellaceae</taxon>
        <taxon>Cercospora</taxon>
    </lineage>
</organism>
<proteinExistence type="predicted"/>
<dbReference type="PANTHER" id="PTHR35186:SF4">
    <property type="entry name" value="PRION-INHIBITION AND PROPAGATION HELO DOMAIN-CONTAINING PROTEIN"/>
    <property type="match status" value="1"/>
</dbReference>
<sequence>MEVAGVVISAIPLCVHILDGCIIAGKHIAAFRRRQIKVVRYRRLLRTRKHDLEILLCDLLLGTVDLPLDPEKLYQLLQENWHDDQHAEMQSELAQKHGYLWTECQALLKDYYEELKHIVVKLGLASMGELGSIADLMRALNSNPLQRQGIKRLLTDLWAVLDREKIQKSMEGLGGRIDALRARLDHNADFQARKREAGKRSDDPSIRKHASLAMALILSPDELSQRRQVSTHTAQWQFVRLLESNRYYIALRDNISWQRTVFYVSDSEEKHQLDKSGAVPPLVGNLQPLISSSTGLVPCLEMHLDLTAQPSCLSGPYRTRVGQQYTLSDVEPEFKTVASLIGKKLDLERRIQLALTIASYIKTLFGTPFLESSCGKDDFGVLIRPNQEFDRAPVYLRRALFAQQIAASPASASPQMILLMLGIILLELGLDKDSNAYQTGSQPSLKDLEAHFDKWYEDLGTLPRKYGEAIRQCGMTGHASLALAEGAPQDLDEIVKLIETVCRALEQCLFFEFQFSIVQKMRCMDVLVVPLGPSPVQSSTVSSHLSGQVSRQKTPSHAAQLHHVDQRTSIVHLSHEPPA</sequence>
<protein>
    <submittedName>
        <fullName evidence="2">Uncharacterized protein</fullName>
    </submittedName>
</protein>
<reference evidence="3" key="1">
    <citation type="journal article" date="2017" name="bioRxiv">
        <title>Conservation of a gene cluster reveals novel cercosporin biosynthetic mechanisms and extends production to the genus Colletotrichum.</title>
        <authorList>
            <person name="de Jonge R."/>
            <person name="Ebert M.K."/>
            <person name="Huitt-Roehl C.R."/>
            <person name="Pal P."/>
            <person name="Suttle J.C."/>
            <person name="Spanner R.E."/>
            <person name="Neubauer J.D."/>
            <person name="Jurick W.M.II."/>
            <person name="Stott K.A."/>
            <person name="Secor G.A."/>
            <person name="Thomma B.P.H.J."/>
            <person name="Van de Peer Y."/>
            <person name="Townsend C.A."/>
            <person name="Bolton M.D."/>
        </authorList>
    </citation>
    <scope>NUCLEOTIDE SEQUENCE [LARGE SCALE GENOMIC DNA]</scope>
    <source>
        <strain evidence="3">CBS538.71</strain>
    </source>
</reference>
<feature type="compositionally biased region" description="Polar residues" evidence="1">
    <location>
        <begin position="539"/>
        <end position="557"/>
    </location>
</feature>
<gene>
    <name evidence="2" type="ORF">CBER1_07741</name>
</gene>
<dbReference type="AlphaFoldDB" id="A0A2S6BSR6"/>
<evidence type="ECO:0000256" key="1">
    <source>
        <dbReference type="SAM" id="MobiDB-lite"/>
    </source>
</evidence>
<name>A0A2S6BSR6_9PEZI</name>
<dbReference type="EMBL" id="PNEN01001783">
    <property type="protein sequence ID" value="PPJ50517.1"/>
    <property type="molecule type" value="Genomic_DNA"/>
</dbReference>
<feature type="region of interest" description="Disordered" evidence="1">
    <location>
        <begin position="539"/>
        <end position="560"/>
    </location>
</feature>
<accession>A0A2S6BSR6</accession>
<dbReference type="Proteomes" id="UP000237631">
    <property type="component" value="Unassembled WGS sequence"/>
</dbReference>
<evidence type="ECO:0000313" key="3">
    <source>
        <dbReference type="Proteomes" id="UP000237631"/>
    </source>
</evidence>